<keyword evidence="2" id="KW-1185">Reference proteome</keyword>
<comment type="caution">
    <text evidence="1">The sequence shown here is derived from an EMBL/GenBank/DDBJ whole genome shotgun (WGS) entry which is preliminary data.</text>
</comment>
<name>A0ABS3JKR4_9BACT</name>
<dbReference type="EMBL" id="JAFMYW010000005">
    <property type="protein sequence ID" value="MBO0950606.1"/>
    <property type="molecule type" value="Genomic_DNA"/>
</dbReference>
<sequence length="223" mass="25448">MDIIFLVLIIVAAFVLIVAYRFVLNLKPAIPVHIPGESDTLYIDDTVNHYFLCAEASDLSAIYELGRHAFGEDISPLALMELWHEKDKEVFQVLVEETTSLQEKSTRREIVAYFSIMRISRTALSRLKKNIWTGGQITPEHINSKSKIFYIGAVYGNRKYTSGLIMHNLISHLSRNIKENKISVICARPVNPKGLEQATKFNLQKGPGADRLYYRYIDRTEKG</sequence>
<evidence type="ECO:0000313" key="2">
    <source>
        <dbReference type="Proteomes" id="UP000664628"/>
    </source>
</evidence>
<dbReference type="Proteomes" id="UP000664628">
    <property type="component" value="Unassembled WGS sequence"/>
</dbReference>
<reference evidence="1 2" key="1">
    <citation type="submission" date="2021-03" db="EMBL/GenBank/DDBJ databases">
        <title>Fibrella sp. HMF5405 genome sequencing and assembly.</title>
        <authorList>
            <person name="Kang H."/>
            <person name="Kim H."/>
            <person name="Bae S."/>
            <person name="Joh K."/>
        </authorList>
    </citation>
    <scope>NUCLEOTIDE SEQUENCE [LARGE SCALE GENOMIC DNA]</scope>
    <source>
        <strain evidence="1 2">HMF5405</strain>
    </source>
</reference>
<evidence type="ECO:0008006" key="3">
    <source>
        <dbReference type="Google" id="ProtNLM"/>
    </source>
</evidence>
<evidence type="ECO:0000313" key="1">
    <source>
        <dbReference type="EMBL" id="MBO0950606.1"/>
    </source>
</evidence>
<accession>A0ABS3JKR4</accession>
<protein>
    <recommendedName>
        <fullName evidence="3">N-acetyltransferase domain-containing protein</fullName>
    </recommendedName>
</protein>
<gene>
    <name evidence="1" type="ORF">J2I46_18570</name>
</gene>
<dbReference type="RefSeq" id="WP_207330538.1">
    <property type="nucleotide sequence ID" value="NZ_JAFMYW010000005.1"/>
</dbReference>
<organism evidence="1 2">
    <name type="scientific">Fibrella forsythiae</name>
    <dbReference type="NCBI Taxonomy" id="2817061"/>
    <lineage>
        <taxon>Bacteria</taxon>
        <taxon>Pseudomonadati</taxon>
        <taxon>Bacteroidota</taxon>
        <taxon>Cytophagia</taxon>
        <taxon>Cytophagales</taxon>
        <taxon>Spirosomataceae</taxon>
        <taxon>Fibrella</taxon>
    </lineage>
</organism>
<proteinExistence type="predicted"/>